<keyword evidence="1" id="KW-1133">Transmembrane helix</keyword>
<keyword evidence="1" id="KW-0472">Membrane</keyword>
<dbReference type="STRING" id="35722.A0A0B7N8P5"/>
<dbReference type="SMART" id="SM00563">
    <property type="entry name" value="PlsC"/>
    <property type="match status" value="1"/>
</dbReference>
<organism evidence="3 4">
    <name type="scientific">Parasitella parasitica</name>
    <dbReference type="NCBI Taxonomy" id="35722"/>
    <lineage>
        <taxon>Eukaryota</taxon>
        <taxon>Fungi</taxon>
        <taxon>Fungi incertae sedis</taxon>
        <taxon>Mucoromycota</taxon>
        <taxon>Mucoromycotina</taxon>
        <taxon>Mucoromycetes</taxon>
        <taxon>Mucorales</taxon>
        <taxon>Mucorineae</taxon>
        <taxon>Mucoraceae</taxon>
        <taxon>Parasitella</taxon>
    </lineage>
</organism>
<accession>A0A0B7N8P5</accession>
<evidence type="ECO:0000256" key="1">
    <source>
        <dbReference type="SAM" id="Phobius"/>
    </source>
</evidence>
<dbReference type="PANTHER" id="PTHR31605:SF0">
    <property type="entry name" value="GLYCEROL-3-PHOSPHATE O-ACYLTRANSFERASE 1"/>
    <property type="match status" value="1"/>
</dbReference>
<keyword evidence="1" id="KW-0812">Transmembrane</keyword>
<proteinExistence type="predicted"/>
<dbReference type="AlphaFoldDB" id="A0A0B7N8P5"/>
<keyword evidence="4" id="KW-1185">Reference proteome</keyword>
<sequence length="606" mass="67743">MTKNAYDGIKLLFELITDVFFREIKVSGAHNVPKDDPCIFIVAPHANQFVDPGMVIISNPRRFSPLMAESSFKRKIIGVAARALKAIPVIRPQDLATKGKGQLIVTNNPTTLHGKDTLFKSQVAPRDMIVLSRSLSFVVTEVVSDTELRLKTELTAEAIEHVSHSPAYKIIPHVDQGVLYEKVHKRLNQNESIVIFPEGGSHDRSEMLPLKAGFAIMALGAMAENKNLKIKIVPVGLNYFHPHRFRSRAVVSYGVPISIEPDLVQDYVKGGAPKHEAISKVLEAGYEGLKSVTVNAPNYDTLMIIATARRLYKPASDHKLTIDQVVELNRRFLLGYRHFEKDPRLLDLAQRIKAYNNTLKYFGLRDYQVARTQYTAYSAAPILVSRIIKLIFLTIFGFPSLLINSPLIILALIISQKKQEEALAGSSVKIAARDVLATWKILVALVGMPALYSVYSILLFLYLYLHGYPHSFGLSLLVWVALPFIQYACILVLENSADIYNSLNPLFMSLSNPDGAAELRRMRENLSDTITAFVDENGSTALSDFDKSKFDTMELHDKMKTRRILNGLDIAPAMLTKWFDDKKLFNVNSNTSSSSSNSSDDSESER</sequence>
<feature type="transmembrane region" description="Helical" evidence="1">
    <location>
        <begin position="390"/>
        <end position="414"/>
    </location>
</feature>
<dbReference type="SUPFAM" id="SSF69593">
    <property type="entry name" value="Glycerol-3-phosphate (1)-acyltransferase"/>
    <property type="match status" value="2"/>
</dbReference>
<dbReference type="InterPro" id="IPR052744">
    <property type="entry name" value="GPAT/DAPAT"/>
</dbReference>
<feature type="transmembrane region" description="Helical" evidence="1">
    <location>
        <begin position="435"/>
        <end position="465"/>
    </location>
</feature>
<dbReference type="GO" id="GO:0016287">
    <property type="term" value="F:glycerone-phosphate O-acyltransferase activity"/>
    <property type="evidence" value="ECO:0007669"/>
    <property type="project" value="TreeGrafter"/>
</dbReference>
<reference evidence="3 4" key="1">
    <citation type="submission" date="2014-09" db="EMBL/GenBank/DDBJ databases">
        <authorList>
            <person name="Ellenberger Sabrina"/>
        </authorList>
    </citation>
    <scope>NUCLEOTIDE SEQUENCE [LARGE SCALE GENOMIC DNA]</scope>
    <source>
        <strain evidence="3 4">CBS 412.66</strain>
    </source>
</reference>
<protein>
    <recommendedName>
        <fullName evidence="2">Phospholipid/glycerol acyltransferase domain-containing protein</fullName>
    </recommendedName>
</protein>
<dbReference type="Pfam" id="PF01553">
    <property type="entry name" value="Acyltransferase"/>
    <property type="match status" value="1"/>
</dbReference>
<dbReference type="InterPro" id="IPR002123">
    <property type="entry name" value="Plipid/glycerol_acylTrfase"/>
</dbReference>
<dbReference type="OrthoDB" id="2427554at2759"/>
<evidence type="ECO:0000259" key="2">
    <source>
        <dbReference type="SMART" id="SM00563"/>
    </source>
</evidence>
<dbReference type="GO" id="GO:0004366">
    <property type="term" value="F:glycerol-3-phosphate O-acyltransferase activity"/>
    <property type="evidence" value="ECO:0007669"/>
    <property type="project" value="TreeGrafter"/>
</dbReference>
<dbReference type="CDD" id="cd07992">
    <property type="entry name" value="LPLAT_AAK14816-like"/>
    <property type="match status" value="1"/>
</dbReference>
<feature type="domain" description="Phospholipid/glycerol acyltransferase" evidence="2">
    <location>
        <begin position="39"/>
        <end position="240"/>
    </location>
</feature>
<name>A0A0B7N8P5_9FUNG</name>
<dbReference type="PANTHER" id="PTHR31605">
    <property type="entry name" value="GLYCEROL-3-PHOSPHATE O-ACYLTRANSFERASE 1"/>
    <property type="match status" value="1"/>
</dbReference>
<dbReference type="Proteomes" id="UP000054107">
    <property type="component" value="Unassembled WGS sequence"/>
</dbReference>
<gene>
    <name evidence="3" type="primary">PARPA_05669.1 scaffold 19499</name>
</gene>
<evidence type="ECO:0000313" key="3">
    <source>
        <dbReference type="EMBL" id="CEP11780.1"/>
    </source>
</evidence>
<dbReference type="EMBL" id="LN726961">
    <property type="protein sequence ID" value="CEP11780.1"/>
    <property type="molecule type" value="Genomic_DNA"/>
</dbReference>
<evidence type="ECO:0000313" key="4">
    <source>
        <dbReference type="Proteomes" id="UP000054107"/>
    </source>
</evidence>
<feature type="transmembrane region" description="Helical" evidence="1">
    <location>
        <begin position="471"/>
        <end position="493"/>
    </location>
</feature>
<dbReference type="GO" id="GO:0008654">
    <property type="term" value="P:phospholipid biosynthetic process"/>
    <property type="evidence" value="ECO:0007669"/>
    <property type="project" value="TreeGrafter"/>
</dbReference>